<dbReference type="InterPro" id="IPR049817">
    <property type="entry name" value="Encap_f2b"/>
</dbReference>
<keyword evidence="3" id="KW-1185">Reference proteome</keyword>
<dbReference type="NCBIfam" id="NF041163">
    <property type="entry name" value="encap_f2b"/>
    <property type="match status" value="1"/>
</dbReference>
<comment type="caution">
    <text evidence="2">The sequence shown here is derived from an EMBL/GenBank/DDBJ whole genome shotgun (WGS) entry which is preliminary data.</text>
</comment>
<dbReference type="RefSeq" id="WP_025358012.1">
    <property type="nucleotide sequence ID" value="NZ_BAAABQ010000007.1"/>
</dbReference>
<name>A0ABR6BBX8_9PSEU</name>
<dbReference type="InterPro" id="IPR000595">
    <property type="entry name" value="cNMP-bd_dom"/>
</dbReference>
<evidence type="ECO:0000259" key="1">
    <source>
        <dbReference type="PROSITE" id="PS50042"/>
    </source>
</evidence>
<dbReference type="Pfam" id="PF19307">
    <property type="entry name" value="SrpI-like"/>
    <property type="match status" value="1"/>
</dbReference>
<dbReference type="Gene3D" id="2.60.120.10">
    <property type="entry name" value="Jelly Rolls"/>
    <property type="match status" value="1"/>
</dbReference>
<accession>A0ABR6BBX8</accession>
<evidence type="ECO:0000313" key="2">
    <source>
        <dbReference type="EMBL" id="MBA8924378.1"/>
    </source>
</evidence>
<sequence>MTETLDSRQSAQSLGTAAARNLATTTKTAPQMQGISPRWLLRALPWEDIQGGTYRVNRRLTYTVGDGCIEFVRTGAQVRVIPAELGEVAALRGFDDSEVLSTLANRFTQHDLSAGDLVVESGRAADQLVLIAHGRVDKTGAGKYGDQTALGTLADGDHLGEQVLTDQPGTWPYTARASTRCTVLTLSIQDFHAVVDQSPALRAHLRGFRERGAQAQNKHGEAAIELSAGHTGEPTLPGTFVDYEEFPREYELSLAQTVLRVHSRVADLYNEPMNQTEQQLRLTIEALRERQEHEIVNNRDFGLLHNVDPKQRVHPRTGPPTPEDMDELLARRRKTRFFLAHPRTIAAIRRQCTARRLYPPTVDYQGHQVQSWRGVPILPCDKIPITGHNTSSVLALRTGVDDDGVIGLRQVGLAEEREPGLSVRFMGISEKAIISYLVSTYYSAAVLVPSALGVLDDVQLG</sequence>
<dbReference type="InterPro" id="IPR045641">
    <property type="entry name" value="SrpI-like"/>
</dbReference>
<organism evidence="2 3">
    <name type="scientific">Kutzneria viridogrisea</name>
    <dbReference type="NCBI Taxonomy" id="47990"/>
    <lineage>
        <taxon>Bacteria</taxon>
        <taxon>Bacillati</taxon>
        <taxon>Actinomycetota</taxon>
        <taxon>Actinomycetes</taxon>
        <taxon>Pseudonocardiales</taxon>
        <taxon>Pseudonocardiaceae</taxon>
        <taxon>Kutzneria</taxon>
    </lineage>
</organism>
<proteinExistence type="predicted"/>
<dbReference type="InterPro" id="IPR018490">
    <property type="entry name" value="cNMP-bd_dom_sf"/>
</dbReference>
<dbReference type="PROSITE" id="PS50042">
    <property type="entry name" value="CNMP_BINDING_3"/>
    <property type="match status" value="1"/>
</dbReference>
<protein>
    <submittedName>
        <fullName evidence="2">CRP-like cAMP-binding protein</fullName>
    </submittedName>
</protein>
<evidence type="ECO:0000313" key="3">
    <source>
        <dbReference type="Proteomes" id="UP000517916"/>
    </source>
</evidence>
<gene>
    <name evidence="2" type="ORF">BC739_001575</name>
</gene>
<dbReference type="PANTHER" id="PTHR24567:SF74">
    <property type="entry name" value="HTH-TYPE TRANSCRIPTIONAL REGULATOR ARCR"/>
    <property type="match status" value="1"/>
</dbReference>
<feature type="domain" description="Cyclic nucleotide-binding" evidence="1">
    <location>
        <begin position="90"/>
        <end position="195"/>
    </location>
</feature>
<dbReference type="InterPro" id="IPR014710">
    <property type="entry name" value="RmlC-like_jellyroll"/>
</dbReference>
<dbReference type="EMBL" id="JACJID010000001">
    <property type="protein sequence ID" value="MBA8924378.1"/>
    <property type="molecule type" value="Genomic_DNA"/>
</dbReference>
<dbReference type="PANTHER" id="PTHR24567">
    <property type="entry name" value="CRP FAMILY TRANSCRIPTIONAL REGULATORY PROTEIN"/>
    <property type="match status" value="1"/>
</dbReference>
<reference evidence="2 3" key="1">
    <citation type="submission" date="2020-08" db="EMBL/GenBank/DDBJ databases">
        <title>Genomic Encyclopedia of Archaeal and Bacterial Type Strains, Phase II (KMG-II): from individual species to whole genera.</title>
        <authorList>
            <person name="Goeker M."/>
        </authorList>
    </citation>
    <scope>NUCLEOTIDE SEQUENCE [LARGE SCALE GENOMIC DNA]</scope>
    <source>
        <strain evidence="2 3">DSM 43850</strain>
    </source>
</reference>
<dbReference type="SMART" id="SM00100">
    <property type="entry name" value="cNMP"/>
    <property type="match status" value="1"/>
</dbReference>
<dbReference type="SUPFAM" id="SSF51206">
    <property type="entry name" value="cAMP-binding domain-like"/>
    <property type="match status" value="1"/>
</dbReference>
<dbReference type="Pfam" id="PF00027">
    <property type="entry name" value="cNMP_binding"/>
    <property type="match status" value="1"/>
</dbReference>
<dbReference type="CDD" id="cd00038">
    <property type="entry name" value="CAP_ED"/>
    <property type="match status" value="1"/>
</dbReference>
<dbReference type="Proteomes" id="UP000517916">
    <property type="component" value="Unassembled WGS sequence"/>
</dbReference>
<dbReference type="InterPro" id="IPR050397">
    <property type="entry name" value="Env_Response_Regulators"/>
</dbReference>